<evidence type="ECO:0000256" key="6">
    <source>
        <dbReference type="ARBA" id="ARBA00022777"/>
    </source>
</evidence>
<evidence type="ECO:0000256" key="3">
    <source>
        <dbReference type="ARBA" id="ARBA00022650"/>
    </source>
</evidence>
<feature type="binding site" evidence="8">
    <location>
        <position position="159"/>
    </location>
    <ligand>
        <name>substrate</name>
    </ligand>
</feature>
<dbReference type="InterPro" id="IPR011529">
    <property type="entry name" value="Glu_5kinase"/>
</dbReference>
<feature type="binding site" evidence="8">
    <location>
        <begin position="179"/>
        <end position="180"/>
    </location>
    <ligand>
        <name>ATP</name>
        <dbReference type="ChEBI" id="CHEBI:30616"/>
    </ligand>
</feature>
<dbReference type="EMBL" id="DLVE01000025">
    <property type="protein sequence ID" value="HAA83533.1"/>
    <property type="molecule type" value="Genomic_DNA"/>
</dbReference>
<evidence type="ECO:0000259" key="9">
    <source>
        <dbReference type="SMART" id="SM00359"/>
    </source>
</evidence>
<keyword evidence="6 8" id="KW-0418">Kinase</keyword>
<dbReference type="Pfam" id="PF00696">
    <property type="entry name" value="AA_kinase"/>
    <property type="match status" value="1"/>
</dbReference>
<dbReference type="PROSITE" id="PS50890">
    <property type="entry name" value="PUA"/>
    <property type="match status" value="1"/>
</dbReference>
<dbReference type="InterPro" id="IPR019797">
    <property type="entry name" value="Glutamate_5-kinase_CS"/>
</dbReference>
<dbReference type="SUPFAM" id="SSF88697">
    <property type="entry name" value="PUA domain-like"/>
    <property type="match status" value="1"/>
</dbReference>
<dbReference type="NCBIfam" id="TIGR01027">
    <property type="entry name" value="proB"/>
    <property type="match status" value="1"/>
</dbReference>
<dbReference type="FunFam" id="3.40.1160.10:FF:000018">
    <property type="entry name" value="Glutamate 5-kinase"/>
    <property type="match status" value="1"/>
</dbReference>
<dbReference type="AlphaFoldDB" id="A0A101FI31"/>
<keyword evidence="4 8" id="KW-0808">Transferase</keyword>
<dbReference type="InterPro" id="IPR001048">
    <property type="entry name" value="Asp/Glu/Uridylate_kinase"/>
</dbReference>
<feature type="binding site" evidence="8">
    <location>
        <position position="60"/>
    </location>
    <ligand>
        <name>substrate</name>
    </ligand>
</feature>
<feature type="binding site" evidence="8">
    <location>
        <position position="147"/>
    </location>
    <ligand>
        <name>substrate</name>
    </ligand>
</feature>
<dbReference type="PIRSF" id="PIRSF000729">
    <property type="entry name" value="GK"/>
    <property type="match status" value="1"/>
</dbReference>
<dbReference type="PRINTS" id="PR00474">
    <property type="entry name" value="GLU5KINASE"/>
</dbReference>
<dbReference type="InterPro" id="IPR001057">
    <property type="entry name" value="Glu/AcGlu_kinase"/>
</dbReference>
<evidence type="ECO:0000256" key="4">
    <source>
        <dbReference type="ARBA" id="ARBA00022679"/>
    </source>
</evidence>
<dbReference type="InterPro" id="IPR005715">
    <property type="entry name" value="Glu_5kinase/COase_Synthase"/>
</dbReference>
<keyword evidence="7 8" id="KW-0067">ATP-binding</keyword>
<accession>A0A101FI31</accession>
<dbReference type="Pfam" id="PF01472">
    <property type="entry name" value="PUA"/>
    <property type="match status" value="1"/>
</dbReference>
<dbReference type="Proteomes" id="UP000257240">
    <property type="component" value="Unassembled WGS sequence"/>
</dbReference>
<comment type="function">
    <text evidence="8">Catalyzes the transfer of a phosphate group to glutamate to form L-glutamate 5-phosphate.</text>
</comment>
<dbReference type="GO" id="GO:0055129">
    <property type="term" value="P:L-proline biosynthetic process"/>
    <property type="evidence" value="ECO:0007669"/>
    <property type="project" value="UniProtKB-UniRule"/>
</dbReference>
<comment type="caution">
    <text evidence="8">Lacks conserved residue(s) required for the propagation of feature annotation.</text>
</comment>
<dbReference type="CDD" id="cd21157">
    <property type="entry name" value="PUA_G5K"/>
    <property type="match status" value="1"/>
</dbReference>
<dbReference type="EC" id="2.7.2.11" evidence="8"/>
<dbReference type="Gene3D" id="2.30.130.10">
    <property type="entry name" value="PUA domain"/>
    <property type="match status" value="1"/>
</dbReference>
<proteinExistence type="inferred from homology"/>
<dbReference type="InterPro" id="IPR041739">
    <property type="entry name" value="G5K_ProB"/>
</dbReference>
<dbReference type="HAMAP" id="MF_00456">
    <property type="entry name" value="ProB"/>
    <property type="match status" value="1"/>
</dbReference>
<keyword evidence="3 8" id="KW-0641">Proline biosynthesis</keyword>
<feature type="domain" description="PUA" evidence="9">
    <location>
        <begin position="287"/>
        <end position="368"/>
    </location>
</feature>
<dbReference type="Gene3D" id="3.40.1160.10">
    <property type="entry name" value="Acetylglutamate kinase-like"/>
    <property type="match status" value="2"/>
</dbReference>
<evidence type="ECO:0000256" key="8">
    <source>
        <dbReference type="HAMAP-Rule" id="MF_00456"/>
    </source>
</evidence>
<feature type="binding site" evidence="8">
    <location>
        <position position="20"/>
    </location>
    <ligand>
        <name>ATP</name>
        <dbReference type="ChEBI" id="CHEBI:30616"/>
    </ligand>
</feature>
<evidence type="ECO:0000313" key="11">
    <source>
        <dbReference type="Proteomes" id="UP000257240"/>
    </source>
</evidence>
<evidence type="ECO:0000313" key="10">
    <source>
        <dbReference type="EMBL" id="HAA83533.1"/>
    </source>
</evidence>
<keyword evidence="5 8" id="KW-0547">Nucleotide-binding</keyword>
<evidence type="ECO:0000256" key="5">
    <source>
        <dbReference type="ARBA" id="ARBA00022741"/>
    </source>
</evidence>
<dbReference type="GO" id="GO:0005524">
    <property type="term" value="F:ATP binding"/>
    <property type="evidence" value="ECO:0007669"/>
    <property type="project" value="UniProtKB-KW"/>
</dbReference>
<dbReference type="UniPathway" id="UPA00098">
    <property type="reaction ID" value="UER00359"/>
</dbReference>
<keyword evidence="1 8" id="KW-0963">Cytoplasm</keyword>
<comment type="caution">
    <text evidence="10">The sequence shown here is derived from an EMBL/GenBank/DDBJ whole genome shotgun (WGS) entry which is preliminary data.</text>
</comment>
<comment type="subcellular location">
    <subcellularLocation>
        <location evidence="8">Cytoplasm</location>
    </subcellularLocation>
</comment>
<dbReference type="InterPro" id="IPR002478">
    <property type="entry name" value="PUA"/>
</dbReference>
<name>A0A101FI31_9BACT</name>
<dbReference type="GO" id="GO:0004349">
    <property type="term" value="F:glutamate 5-kinase activity"/>
    <property type="evidence" value="ECO:0007669"/>
    <property type="project" value="UniProtKB-UniRule"/>
</dbReference>
<dbReference type="SUPFAM" id="SSF53633">
    <property type="entry name" value="Carbamate kinase-like"/>
    <property type="match status" value="1"/>
</dbReference>
<evidence type="ECO:0000256" key="2">
    <source>
        <dbReference type="ARBA" id="ARBA00022605"/>
    </source>
</evidence>
<evidence type="ECO:0000256" key="7">
    <source>
        <dbReference type="ARBA" id="ARBA00022840"/>
    </source>
</evidence>
<dbReference type="GO" id="GO:0003723">
    <property type="term" value="F:RNA binding"/>
    <property type="evidence" value="ECO:0007669"/>
    <property type="project" value="InterPro"/>
</dbReference>
<keyword evidence="2 8" id="KW-0028">Amino-acid biosynthesis</keyword>
<comment type="pathway">
    <text evidence="8">Amino-acid biosynthesis; L-proline biosynthesis; L-glutamate 5-semialdehyde from L-glutamate: step 1/2.</text>
</comment>
<dbReference type="PANTHER" id="PTHR43654:SF1">
    <property type="entry name" value="ISOPENTENYL PHOSPHATE KINASE"/>
    <property type="match status" value="1"/>
</dbReference>
<sequence>MDRQARLKKVLKNVKRMVVKVGSAVITKQDEGLNYEVLENLVYQLQKKVKEGYKVALVSSGAIACGRAKLKFYKKPLALCEKQALASIGQAALIQAYENLFNQYGIFVSQILLTAEDLSLRERYLNAKKTFETLLKWGILPIVNENDTVTTEGIRFSDNDILSALVAGTIEADLLVILSDIDALYKEDPRENPQAEKISEVFRVDETIFKMAGKKPGSLGRGGMYSKLLAAKMANSMGIPVVLLSGKEPFILEKFWGGQEIGTIFWPEERKLSMRKLWIKYYIKPEGRIYIDEGAEKALLEKGKSLLLPGIQKIEGEFPKGACIECVNQQGEIIAKGLITFSSYDLQNLLSSDERPNKEVIHRDNLVILSS</sequence>
<gene>
    <name evidence="8 10" type="primary">proB</name>
    <name evidence="10" type="ORF">DCE01_01880</name>
</gene>
<organism evidence="10 11">
    <name type="scientific">Thermodesulfobacterium commune</name>
    <dbReference type="NCBI Taxonomy" id="1741"/>
    <lineage>
        <taxon>Bacteria</taxon>
        <taxon>Pseudomonadati</taxon>
        <taxon>Thermodesulfobacteriota</taxon>
        <taxon>Thermodesulfobacteria</taxon>
        <taxon>Thermodesulfobacteriales</taxon>
        <taxon>Thermodesulfobacteriaceae</taxon>
        <taxon>Thermodesulfobacterium</taxon>
    </lineage>
</organism>
<comment type="catalytic activity">
    <reaction evidence="8">
        <text>L-glutamate + ATP = L-glutamyl 5-phosphate + ADP</text>
        <dbReference type="Rhea" id="RHEA:14877"/>
        <dbReference type="ChEBI" id="CHEBI:29985"/>
        <dbReference type="ChEBI" id="CHEBI:30616"/>
        <dbReference type="ChEBI" id="CHEBI:58274"/>
        <dbReference type="ChEBI" id="CHEBI:456216"/>
        <dbReference type="EC" id="2.7.2.11"/>
    </reaction>
</comment>
<dbReference type="GO" id="GO:0005829">
    <property type="term" value="C:cytosol"/>
    <property type="evidence" value="ECO:0007669"/>
    <property type="project" value="TreeGrafter"/>
</dbReference>
<dbReference type="InterPro" id="IPR036393">
    <property type="entry name" value="AceGlu_kinase-like_sf"/>
</dbReference>
<dbReference type="InterPro" id="IPR036974">
    <property type="entry name" value="PUA_sf"/>
</dbReference>
<dbReference type="PANTHER" id="PTHR43654">
    <property type="entry name" value="GLUTAMATE 5-KINASE"/>
    <property type="match status" value="1"/>
</dbReference>
<evidence type="ECO:0000256" key="1">
    <source>
        <dbReference type="ARBA" id="ARBA00022490"/>
    </source>
</evidence>
<dbReference type="CDD" id="cd04242">
    <property type="entry name" value="AAK_G5K_ProB"/>
    <property type="match status" value="1"/>
</dbReference>
<protein>
    <recommendedName>
        <fullName evidence="8">Glutamate 5-kinase</fullName>
        <ecNumber evidence="8">2.7.2.11</ecNumber>
    </recommendedName>
    <alternativeName>
        <fullName evidence="8">Gamma-glutamyl kinase</fullName>
        <shortName evidence="8">GK</shortName>
    </alternativeName>
</protein>
<dbReference type="InterPro" id="IPR015947">
    <property type="entry name" value="PUA-like_sf"/>
</dbReference>
<dbReference type="PROSITE" id="PS00902">
    <property type="entry name" value="GLUTAMATE_5_KINASE"/>
    <property type="match status" value="1"/>
</dbReference>
<reference evidence="10 11" key="1">
    <citation type="journal article" date="2018" name="Nat. Biotechnol.">
        <title>A standardized bacterial taxonomy based on genome phylogeny substantially revises the tree of life.</title>
        <authorList>
            <person name="Parks D.H."/>
            <person name="Chuvochina M."/>
            <person name="Waite D.W."/>
            <person name="Rinke C."/>
            <person name="Skarshewski A."/>
            <person name="Chaumeil P.A."/>
            <person name="Hugenholtz P."/>
        </authorList>
    </citation>
    <scope>NUCLEOTIDE SEQUENCE [LARGE SCALE GENOMIC DNA]</scope>
    <source>
        <strain evidence="10">UBA12529</strain>
    </source>
</reference>
<comment type="similarity">
    <text evidence="8">Belongs to the glutamate 5-kinase family.</text>
</comment>
<dbReference type="SMART" id="SM00359">
    <property type="entry name" value="PUA"/>
    <property type="match status" value="1"/>
</dbReference>